<proteinExistence type="predicted"/>
<feature type="compositionally biased region" description="Low complexity" evidence="1">
    <location>
        <begin position="133"/>
        <end position="166"/>
    </location>
</feature>
<keyword evidence="3" id="KW-1185">Reference proteome</keyword>
<evidence type="ECO:0000256" key="1">
    <source>
        <dbReference type="SAM" id="MobiDB-lite"/>
    </source>
</evidence>
<dbReference type="AlphaFoldDB" id="A0A0S4R0T8"/>
<sequence length="176" mass="18088">MDRHGCVGGIMMDGGSAARTAGWRGPAFGGSTPAGAAQSADPRQAAAGPRVGEESRFQVFDGDGQFVGIFETWEAAHAWGHRRAAEPLARLPIRIEDQLDRRTWSVEPGLCQLVVGRRQNDHEPPTYVPGFESSAPVAGAPPVAAASGSAASPGAWNTRAAAGQPGRPVPGGGGGR</sequence>
<feature type="compositionally biased region" description="Low complexity" evidence="1">
    <location>
        <begin position="34"/>
        <end position="48"/>
    </location>
</feature>
<dbReference type="Proteomes" id="UP000198802">
    <property type="component" value="Unassembled WGS sequence"/>
</dbReference>
<reference evidence="3" key="1">
    <citation type="submission" date="2015-11" db="EMBL/GenBank/DDBJ databases">
        <authorList>
            <person name="Varghese N."/>
        </authorList>
    </citation>
    <scope>NUCLEOTIDE SEQUENCE [LARGE SCALE GENOMIC DNA]</scope>
    <source>
        <strain evidence="3">DSM 45899</strain>
    </source>
</reference>
<feature type="region of interest" description="Disordered" evidence="1">
    <location>
        <begin position="22"/>
        <end position="52"/>
    </location>
</feature>
<gene>
    <name evidence="2" type="ORF">Ga0074812_15910</name>
</gene>
<evidence type="ECO:0000313" key="3">
    <source>
        <dbReference type="Proteomes" id="UP000198802"/>
    </source>
</evidence>
<accession>A0A0S4R0T8</accession>
<feature type="region of interest" description="Disordered" evidence="1">
    <location>
        <begin position="120"/>
        <end position="176"/>
    </location>
</feature>
<protein>
    <submittedName>
        <fullName evidence="2">Uncharacterized protein</fullName>
    </submittedName>
</protein>
<name>A0A0S4R0T8_9ACTN</name>
<organism evidence="2 3">
    <name type="scientific">Parafrankia irregularis</name>
    <dbReference type="NCBI Taxonomy" id="795642"/>
    <lineage>
        <taxon>Bacteria</taxon>
        <taxon>Bacillati</taxon>
        <taxon>Actinomycetota</taxon>
        <taxon>Actinomycetes</taxon>
        <taxon>Frankiales</taxon>
        <taxon>Frankiaceae</taxon>
        <taxon>Parafrankia</taxon>
    </lineage>
</organism>
<dbReference type="EMBL" id="FAOZ01000059">
    <property type="protein sequence ID" value="CUU61161.1"/>
    <property type="molecule type" value="Genomic_DNA"/>
</dbReference>
<evidence type="ECO:0000313" key="2">
    <source>
        <dbReference type="EMBL" id="CUU61161.1"/>
    </source>
</evidence>